<accession>A0A174CY47</accession>
<dbReference type="InterPro" id="IPR001901">
    <property type="entry name" value="Translocase_SecE/Sec61-g"/>
</dbReference>
<evidence type="ECO:0000256" key="9">
    <source>
        <dbReference type="HAMAP-Rule" id="MF_00422"/>
    </source>
</evidence>
<dbReference type="NCBIfam" id="TIGR00964">
    <property type="entry name" value="secE_bact"/>
    <property type="match status" value="1"/>
</dbReference>
<dbReference type="GO" id="GO:0065002">
    <property type="term" value="P:intracellular protein transmembrane transport"/>
    <property type="evidence" value="ECO:0007669"/>
    <property type="project" value="UniProtKB-UniRule"/>
</dbReference>
<evidence type="ECO:0000313" key="20">
    <source>
        <dbReference type="Proteomes" id="UP000434223"/>
    </source>
</evidence>
<dbReference type="EMBL" id="WNME01000007">
    <property type="protein sequence ID" value="MUB63982.1"/>
    <property type="molecule type" value="Genomic_DNA"/>
</dbReference>
<comment type="function">
    <text evidence="9">Essential subunit of the Sec protein translocation channel SecYEG. Clamps together the 2 halves of SecY. May contact the channel plug during translocation.</text>
</comment>
<dbReference type="EMBL" id="QTJW01000001">
    <property type="protein sequence ID" value="RGD72607.1"/>
    <property type="molecule type" value="Genomic_DNA"/>
</dbReference>
<dbReference type="HAMAP" id="MF_00422">
    <property type="entry name" value="SecE"/>
    <property type="match status" value="1"/>
</dbReference>
<dbReference type="Proteomes" id="UP000095651">
    <property type="component" value="Unassembled WGS sequence"/>
</dbReference>
<evidence type="ECO:0000256" key="7">
    <source>
        <dbReference type="ARBA" id="ARBA00023010"/>
    </source>
</evidence>
<evidence type="ECO:0000313" key="13">
    <source>
        <dbReference type="EMBL" id="RGD72607.1"/>
    </source>
</evidence>
<evidence type="ECO:0000256" key="6">
    <source>
        <dbReference type="ARBA" id="ARBA00022989"/>
    </source>
</evidence>
<keyword evidence="7 9" id="KW-0811">Translocation</keyword>
<evidence type="ECO:0000313" key="12">
    <source>
        <dbReference type="EMBL" id="MUB63982.1"/>
    </source>
</evidence>
<dbReference type="Proteomes" id="UP000261257">
    <property type="component" value="Unassembled WGS sequence"/>
</dbReference>
<name>A0A174CY47_9FIRM</name>
<reference evidence="10 16" key="1">
    <citation type="submission" date="2015-09" db="EMBL/GenBank/DDBJ databases">
        <authorList>
            <consortium name="Pathogen Informatics"/>
        </authorList>
    </citation>
    <scope>NUCLEOTIDE SEQUENCE [LARGE SCALE GENOMIC DNA]</scope>
    <source>
        <strain evidence="10 16">2789STDY5608850</strain>
    </source>
</reference>
<evidence type="ECO:0000313" key="17">
    <source>
        <dbReference type="Proteomes" id="UP000261023"/>
    </source>
</evidence>
<comment type="similarity">
    <text evidence="9">Belongs to the SecE/SEC61-gamma family.</text>
</comment>
<evidence type="ECO:0000256" key="5">
    <source>
        <dbReference type="ARBA" id="ARBA00022927"/>
    </source>
</evidence>
<dbReference type="EMBL" id="BQNJ01000001">
    <property type="protein sequence ID" value="GKG98910.1"/>
    <property type="molecule type" value="Genomic_DNA"/>
</dbReference>
<evidence type="ECO:0000256" key="8">
    <source>
        <dbReference type="ARBA" id="ARBA00023136"/>
    </source>
</evidence>
<dbReference type="OrthoDB" id="9807958at2"/>
<dbReference type="GeneID" id="93147457"/>
<reference evidence="17 18" key="2">
    <citation type="submission" date="2018-08" db="EMBL/GenBank/DDBJ databases">
        <title>A genome reference for cultivated species of the human gut microbiota.</title>
        <authorList>
            <person name="Zou Y."/>
            <person name="Xue W."/>
            <person name="Luo G."/>
        </authorList>
    </citation>
    <scope>NUCLEOTIDE SEQUENCE [LARGE SCALE GENOMIC DNA]</scope>
    <source>
        <strain evidence="13 17">AF19-13AC</strain>
        <strain evidence="15 18">TF05-11AC</strain>
        <strain evidence="14 19">TM09-12</strain>
    </source>
</reference>
<keyword evidence="3 9" id="KW-1003">Cell membrane</keyword>
<keyword evidence="4 9" id="KW-0812">Transmembrane</keyword>
<gene>
    <name evidence="10" type="primary">secG</name>
    <name evidence="9 12" type="synonym">secE</name>
    <name evidence="11" type="ORF">CE91St55_08920</name>
    <name evidence="13" type="ORF">DWX31_01885</name>
    <name evidence="15" type="ORF">DXC39_05715</name>
    <name evidence="14" type="ORF">DXD79_09715</name>
    <name evidence="10" type="ORF">ERS852407_02038</name>
    <name evidence="12" type="ORF">GNE07_13055</name>
</gene>
<comment type="subunit">
    <text evidence="9">Component of the Sec protein translocase complex. Heterotrimer consisting of SecY, SecE and SecG subunits. The heterotrimers can form oligomers, although 1 heterotrimer is thought to be able to translocate proteins. Interacts with the ribosome. Interacts with SecDF, and other proteins may be involved. Interacts with SecA.</text>
</comment>
<dbReference type="PANTHER" id="PTHR33910:SF1">
    <property type="entry name" value="PROTEIN TRANSLOCASE SUBUNIT SECE"/>
    <property type="match status" value="1"/>
</dbReference>
<reference evidence="12 20" key="3">
    <citation type="submission" date="2019-09" db="EMBL/GenBank/DDBJ databases">
        <title>Draft genome sequencing of Hungatella hathewayi 123Y-2.</title>
        <authorList>
            <person name="Lv Q."/>
            <person name="Li S."/>
        </authorList>
    </citation>
    <scope>NUCLEOTIDE SEQUENCE [LARGE SCALE GENOMIC DNA]</scope>
    <source>
        <strain evidence="12 20">123Y-2</strain>
    </source>
</reference>
<feature type="transmembrane region" description="Helical" evidence="9">
    <location>
        <begin position="39"/>
        <end position="59"/>
    </location>
</feature>
<reference evidence="11" key="4">
    <citation type="submission" date="2022-01" db="EMBL/GenBank/DDBJ databases">
        <title>Novel bile acid biosynthetic pathways are enriched in the microbiome of centenarians.</title>
        <authorList>
            <person name="Sato Y."/>
            <person name="Atarashi K."/>
            <person name="Plichta R.D."/>
            <person name="Arai Y."/>
            <person name="Sasajima S."/>
            <person name="Kearney M.S."/>
            <person name="Suda W."/>
            <person name="Takeshita K."/>
            <person name="Sasaki T."/>
            <person name="Okamoto S."/>
            <person name="Skelly N.A."/>
            <person name="Okamura Y."/>
            <person name="Vlamakis H."/>
            <person name="Li Y."/>
            <person name="Tanoue T."/>
            <person name="Takei H."/>
            <person name="Nittono H."/>
            <person name="Narushima S."/>
            <person name="Irie J."/>
            <person name="Itoh H."/>
            <person name="Moriya K."/>
            <person name="Sugiura Y."/>
            <person name="Suematsu M."/>
            <person name="Moritoki N."/>
            <person name="Shibata S."/>
            <person name="Littman R.D."/>
            <person name="Fischbach A.M."/>
            <person name="Uwamino Y."/>
            <person name="Inoue T."/>
            <person name="Honda A."/>
            <person name="Hattori M."/>
            <person name="Murai T."/>
            <person name="Xavier J.R."/>
            <person name="Hirose N."/>
            <person name="Honda K."/>
        </authorList>
    </citation>
    <scope>NUCLEOTIDE SEQUENCE</scope>
    <source>
        <strain evidence="11">CE91-St55</strain>
    </source>
</reference>
<dbReference type="Proteomes" id="UP000434223">
    <property type="component" value="Unassembled WGS sequence"/>
</dbReference>
<protein>
    <recommendedName>
        <fullName evidence="9">Protein translocase subunit SecE</fullName>
    </recommendedName>
</protein>
<keyword evidence="6 9" id="KW-1133">Transmembrane helix</keyword>
<proteinExistence type="inferred from homology"/>
<dbReference type="EMBL" id="QSSQ01000002">
    <property type="protein sequence ID" value="RGM07966.1"/>
    <property type="molecule type" value="Genomic_DNA"/>
</dbReference>
<dbReference type="InterPro" id="IPR005807">
    <property type="entry name" value="SecE_bac"/>
</dbReference>
<evidence type="ECO:0000313" key="15">
    <source>
        <dbReference type="EMBL" id="RGM07966.1"/>
    </source>
</evidence>
<dbReference type="InterPro" id="IPR038379">
    <property type="entry name" value="SecE_sf"/>
</dbReference>
<dbReference type="Proteomes" id="UP001055091">
    <property type="component" value="Unassembled WGS sequence"/>
</dbReference>
<organism evidence="10 16">
    <name type="scientific">Hungatella hathewayi</name>
    <dbReference type="NCBI Taxonomy" id="154046"/>
    <lineage>
        <taxon>Bacteria</taxon>
        <taxon>Bacillati</taxon>
        <taxon>Bacillota</taxon>
        <taxon>Clostridia</taxon>
        <taxon>Lachnospirales</taxon>
        <taxon>Lachnospiraceae</taxon>
        <taxon>Hungatella</taxon>
    </lineage>
</organism>
<evidence type="ECO:0000313" key="14">
    <source>
        <dbReference type="EMBL" id="RGJ05176.1"/>
    </source>
</evidence>
<dbReference type="GO" id="GO:0009306">
    <property type="term" value="P:protein secretion"/>
    <property type="evidence" value="ECO:0007669"/>
    <property type="project" value="UniProtKB-UniRule"/>
</dbReference>
<evidence type="ECO:0000313" key="19">
    <source>
        <dbReference type="Proteomes" id="UP000263014"/>
    </source>
</evidence>
<dbReference type="GO" id="GO:0005886">
    <property type="term" value="C:plasma membrane"/>
    <property type="evidence" value="ECO:0007669"/>
    <property type="project" value="UniProtKB-SubCell"/>
</dbReference>
<evidence type="ECO:0000313" key="11">
    <source>
        <dbReference type="EMBL" id="GKG98910.1"/>
    </source>
</evidence>
<dbReference type="GO" id="GO:0008320">
    <property type="term" value="F:protein transmembrane transporter activity"/>
    <property type="evidence" value="ECO:0007669"/>
    <property type="project" value="UniProtKB-UniRule"/>
</dbReference>
<dbReference type="Pfam" id="PF00584">
    <property type="entry name" value="SecE"/>
    <property type="match status" value="1"/>
</dbReference>
<sequence length="67" mass="7393">MGDTVNNEGAQKKNFFQGLKTEFKKIVWPDQETVTKQTIAVLAVSIALGLIIAILDLIIKFGLSFIL</sequence>
<dbReference type="EMBL" id="CYZE01000004">
    <property type="protein sequence ID" value="CUO16720.1"/>
    <property type="molecule type" value="Genomic_DNA"/>
</dbReference>
<dbReference type="EMBL" id="QSON01000004">
    <property type="protein sequence ID" value="RGJ05176.1"/>
    <property type="molecule type" value="Genomic_DNA"/>
</dbReference>
<dbReference type="RefSeq" id="WP_002601729.1">
    <property type="nucleotide sequence ID" value="NZ_BQNJ01000001.1"/>
</dbReference>
<keyword evidence="2 9" id="KW-0813">Transport</keyword>
<dbReference type="GO" id="GO:0006605">
    <property type="term" value="P:protein targeting"/>
    <property type="evidence" value="ECO:0007669"/>
    <property type="project" value="UniProtKB-UniRule"/>
</dbReference>
<dbReference type="Gene3D" id="1.20.5.1030">
    <property type="entry name" value="Preprotein translocase secy subunit"/>
    <property type="match status" value="1"/>
</dbReference>
<keyword evidence="8 9" id="KW-0472">Membrane</keyword>
<dbReference type="Proteomes" id="UP000261023">
    <property type="component" value="Unassembled WGS sequence"/>
</dbReference>
<dbReference type="GO" id="GO:0043952">
    <property type="term" value="P:protein transport by the Sec complex"/>
    <property type="evidence" value="ECO:0007669"/>
    <property type="project" value="UniProtKB-UniRule"/>
</dbReference>
<dbReference type="STRING" id="154046.ERS852407_02038"/>
<evidence type="ECO:0000256" key="4">
    <source>
        <dbReference type="ARBA" id="ARBA00022692"/>
    </source>
</evidence>
<comment type="subcellular location">
    <subcellularLocation>
        <location evidence="9">Cell membrane</location>
        <topology evidence="9">Single-pass membrane protein</topology>
    </subcellularLocation>
    <subcellularLocation>
        <location evidence="1">Membrane</location>
    </subcellularLocation>
</comment>
<evidence type="ECO:0000313" key="10">
    <source>
        <dbReference type="EMBL" id="CUO16720.1"/>
    </source>
</evidence>
<dbReference type="Proteomes" id="UP000263014">
    <property type="component" value="Unassembled WGS sequence"/>
</dbReference>
<dbReference type="GeneID" id="86061424"/>
<evidence type="ECO:0000256" key="2">
    <source>
        <dbReference type="ARBA" id="ARBA00022448"/>
    </source>
</evidence>
<dbReference type="AlphaFoldDB" id="A0A174CY47"/>
<evidence type="ECO:0000313" key="18">
    <source>
        <dbReference type="Proteomes" id="UP000261257"/>
    </source>
</evidence>
<keyword evidence="5 9" id="KW-0653">Protein transport</keyword>
<dbReference type="PANTHER" id="PTHR33910">
    <property type="entry name" value="PROTEIN TRANSLOCASE SUBUNIT SECE"/>
    <property type="match status" value="1"/>
</dbReference>
<evidence type="ECO:0000313" key="16">
    <source>
        <dbReference type="Proteomes" id="UP000095651"/>
    </source>
</evidence>
<evidence type="ECO:0000256" key="3">
    <source>
        <dbReference type="ARBA" id="ARBA00022475"/>
    </source>
</evidence>
<evidence type="ECO:0000256" key="1">
    <source>
        <dbReference type="ARBA" id="ARBA00004370"/>
    </source>
</evidence>